<dbReference type="AlphaFoldDB" id="A0A1B6HBM4"/>
<accession>A0A1B6HBM4</accession>
<evidence type="ECO:0000313" key="2">
    <source>
        <dbReference type="EMBL" id="JAS71992.1"/>
    </source>
</evidence>
<proteinExistence type="predicted"/>
<gene>
    <name evidence="2" type="ORF">g.55943</name>
</gene>
<protein>
    <submittedName>
        <fullName evidence="2">Uncharacterized protein</fullName>
    </submittedName>
</protein>
<feature type="region of interest" description="Disordered" evidence="1">
    <location>
        <begin position="1"/>
        <end position="37"/>
    </location>
</feature>
<evidence type="ECO:0000256" key="1">
    <source>
        <dbReference type="SAM" id="MobiDB-lite"/>
    </source>
</evidence>
<name>A0A1B6HBM4_9HEMI</name>
<feature type="non-terminal residue" evidence="2">
    <location>
        <position position="1"/>
    </location>
</feature>
<organism evidence="2">
    <name type="scientific">Homalodisca liturata</name>
    <dbReference type="NCBI Taxonomy" id="320908"/>
    <lineage>
        <taxon>Eukaryota</taxon>
        <taxon>Metazoa</taxon>
        <taxon>Ecdysozoa</taxon>
        <taxon>Arthropoda</taxon>
        <taxon>Hexapoda</taxon>
        <taxon>Insecta</taxon>
        <taxon>Pterygota</taxon>
        <taxon>Neoptera</taxon>
        <taxon>Paraneoptera</taxon>
        <taxon>Hemiptera</taxon>
        <taxon>Auchenorrhyncha</taxon>
        <taxon>Membracoidea</taxon>
        <taxon>Cicadellidae</taxon>
        <taxon>Cicadellinae</taxon>
        <taxon>Proconiini</taxon>
        <taxon>Homalodisca</taxon>
    </lineage>
</organism>
<feature type="non-terminal residue" evidence="2">
    <location>
        <position position="167"/>
    </location>
</feature>
<dbReference type="EMBL" id="GECU01035714">
    <property type="protein sequence ID" value="JAS71992.1"/>
    <property type="molecule type" value="Transcribed_RNA"/>
</dbReference>
<reference evidence="2" key="1">
    <citation type="submission" date="2015-11" db="EMBL/GenBank/DDBJ databases">
        <title>De novo transcriptome assembly of four potential Pierce s Disease insect vectors from Arizona vineyards.</title>
        <authorList>
            <person name="Tassone E.E."/>
        </authorList>
    </citation>
    <scope>NUCLEOTIDE SEQUENCE</scope>
</reference>
<sequence>AKSREDGDISQGLESMGVSKGMRLPDSAQGPGGMGVSNEPNRMEMLAWFLSHLRVPVLSIDDEFKLTQEDIKSLDKAVKDIDDLISAKKIESGPSLTGLDFLKGAYLSLESVRALLSAFPLLRDLRIKVDSSTLEPGSDFSGWDRLERIRLDIYGTQRSEFVEALIP</sequence>